<keyword evidence="5 6" id="KW-0472">Membrane</keyword>
<feature type="transmembrane region" description="Helical" evidence="6">
    <location>
        <begin position="22"/>
        <end position="40"/>
    </location>
</feature>
<keyword evidence="4 6" id="KW-1133">Transmembrane helix</keyword>
<feature type="transmembrane region" description="Helical" evidence="6">
    <location>
        <begin position="152"/>
        <end position="173"/>
    </location>
</feature>
<keyword evidence="9" id="KW-1185">Reference proteome</keyword>
<evidence type="ECO:0000256" key="5">
    <source>
        <dbReference type="ARBA" id="ARBA00023136"/>
    </source>
</evidence>
<feature type="transmembrane region" description="Helical" evidence="6">
    <location>
        <begin position="92"/>
        <end position="110"/>
    </location>
</feature>
<dbReference type="PANTHER" id="PTHR43791">
    <property type="entry name" value="PERMEASE-RELATED"/>
    <property type="match status" value="1"/>
</dbReference>
<dbReference type="InterPro" id="IPR036259">
    <property type="entry name" value="MFS_trans_sf"/>
</dbReference>
<dbReference type="Pfam" id="PF07690">
    <property type="entry name" value="MFS_1"/>
    <property type="match status" value="1"/>
</dbReference>
<dbReference type="InterPro" id="IPR011701">
    <property type="entry name" value="MFS"/>
</dbReference>
<feature type="transmembrane region" description="Helical" evidence="6">
    <location>
        <begin position="116"/>
        <end position="140"/>
    </location>
</feature>
<feature type="transmembrane region" description="Helical" evidence="6">
    <location>
        <begin position="252"/>
        <end position="274"/>
    </location>
</feature>
<comment type="caution">
    <text evidence="8">The sequence shown here is derived from an EMBL/GenBank/DDBJ whole genome shotgun (WGS) entry which is preliminary data.</text>
</comment>
<reference evidence="8 9" key="1">
    <citation type="submission" date="2020-04" db="EMBL/GenBank/DDBJ databases">
        <title>MicrobeNet Type strains.</title>
        <authorList>
            <person name="Nicholson A.C."/>
        </authorList>
    </citation>
    <scope>NUCLEOTIDE SEQUENCE [LARGE SCALE GENOMIC DNA]</scope>
    <source>
        <strain evidence="8 9">DSM 45078</strain>
    </source>
</reference>
<organism evidence="8 9">
    <name type="scientific">Nocardia speluncae</name>
    <dbReference type="NCBI Taxonomy" id="419477"/>
    <lineage>
        <taxon>Bacteria</taxon>
        <taxon>Bacillati</taxon>
        <taxon>Actinomycetota</taxon>
        <taxon>Actinomycetes</taxon>
        <taxon>Mycobacteriales</taxon>
        <taxon>Nocardiaceae</taxon>
        <taxon>Nocardia</taxon>
    </lineage>
</organism>
<dbReference type="InterPro" id="IPR020846">
    <property type="entry name" value="MFS_dom"/>
</dbReference>
<feature type="transmembrane region" description="Helical" evidence="6">
    <location>
        <begin position="410"/>
        <end position="431"/>
    </location>
</feature>
<feature type="transmembrane region" description="Helical" evidence="6">
    <location>
        <begin position="344"/>
        <end position="364"/>
    </location>
</feature>
<dbReference type="GO" id="GO:0022857">
    <property type="term" value="F:transmembrane transporter activity"/>
    <property type="evidence" value="ECO:0007669"/>
    <property type="project" value="InterPro"/>
</dbReference>
<sequence length="436" mass="47682">MTRATTSSEDRAALESRTYRKITWRLMPFLMACFVASFLDRVNVGFAKLQMLDDLGFSEAVYGLGAGLFFVGYFIFEVPSNLYMHRIGAKQTIMRIMLLWGVISSLFAFVETPLQFYILRFLLGAAEAGFFPGVILLLTYWFPSRRRAKMTALFYCAIPLSGIIGGPLSGLILTSLDNWHGYAGWQWMFVLEAIPTLVLGIMAYWLITDTPQRATWLTDEQRELVATDIAADVAMKESYAITSLRSMLRNKYVLILIAIAFCQSAGTYGLSFWLPSLINQTGVSNLLHVGLLSAIPYTCAVVALLVVGAHSDRTLERKWHVIVPFFVGAGGLAVSVSLSSNVVASMISLCFAAAGCITITAMFWNLPPAFFSGLGAASGIALINSCGAIAGFLAPYMLGWIKTATGHTDLGIYALTVLLIIGALFTLMVPARIVNR</sequence>
<evidence type="ECO:0000256" key="4">
    <source>
        <dbReference type="ARBA" id="ARBA00022989"/>
    </source>
</evidence>
<dbReference type="GO" id="GO:0005886">
    <property type="term" value="C:plasma membrane"/>
    <property type="evidence" value="ECO:0007669"/>
    <property type="project" value="UniProtKB-SubCell"/>
</dbReference>
<keyword evidence="3 6" id="KW-0812">Transmembrane</keyword>
<dbReference type="PANTHER" id="PTHR43791:SF36">
    <property type="entry name" value="TRANSPORTER, PUTATIVE (AFU_ORTHOLOGUE AFUA_6G08340)-RELATED"/>
    <property type="match status" value="1"/>
</dbReference>
<dbReference type="EMBL" id="JAAXOO010000001">
    <property type="protein sequence ID" value="NKY31864.1"/>
    <property type="molecule type" value="Genomic_DNA"/>
</dbReference>
<comment type="subcellular location">
    <subcellularLocation>
        <location evidence="1">Cell membrane</location>
        <topology evidence="1">Multi-pass membrane protein</topology>
    </subcellularLocation>
</comment>
<evidence type="ECO:0000256" key="1">
    <source>
        <dbReference type="ARBA" id="ARBA00004651"/>
    </source>
</evidence>
<feature type="transmembrane region" description="Helical" evidence="6">
    <location>
        <begin position="286"/>
        <end position="307"/>
    </location>
</feature>
<evidence type="ECO:0000313" key="8">
    <source>
        <dbReference type="EMBL" id="NKY31864.1"/>
    </source>
</evidence>
<evidence type="ECO:0000313" key="9">
    <source>
        <dbReference type="Proteomes" id="UP000565715"/>
    </source>
</evidence>
<feature type="transmembrane region" description="Helical" evidence="6">
    <location>
        <begin position="185"/>
        <end position="207"/>
    </location>
</feature>
<dbReference type="Gene3D" id="1.20.1250.20">
    <property type="entry name" value="MFS general substrate transporter like domains"/>
    <property type="match status" value="2"/>
</dbReference>
<feature type="domain" description="Major facilitator superfamily (MFS) profile" evidence="7">
    <location>
        <begin position="26"/>
        <end position="434"/>
    </location>
</feature>
<proteinExistence type="predicted"/>
<gene>
    <name evidence="8" type="ORF">HGA13_02075</name>
</gene>
<dbReference type="Proteomes" id="UP000565715">
    <property type="component" value="Unassembled WGS sequence"/>
</dbReference>
<protein>
    <submittedName>
        <fullName evidence="8">MFS transporter</fullName>
    </submittedName>
</protein>
<keyword evidence="2" id="KW-0813">Transport</keyword>
<accession>A0A846XD04</accession>
<dbReference type="SUPFAM" id="SSF103473">
    <property type="entry name" value="MFS general substrate transporter"/>
    <property type="match status" value="1"/>
</dbReference>
<dbReference type="CDD" id="cd17319">
    <property type="entry name" value="MFS_ExuT_GudP_like"/>
    <property type="match status" value="1"/>
</dbReference>
<dbReference type="PROSITE" id="PS50850">
    <property type="entry name" value="MFS"/>
    <property type="match status" value="1"/>
</dbReference>
<feature type="transmembrane region" description="Helical" evidence="6">
    <location>
        <begin position="319"/>
        <end position="338"/>
    </location>
</feature>
<dbReference type="FunFam" id="1.20.1250.20:FF:000018">
    <property type="entry name" value="MFS transporter permease"/>
    <property type="match status" value="1"/>
</dbReference>
<evidence type="ECO:0000256" key="6">
    <source>
        <dbReference type="SAM" id="Phobius"/>
    </source>
</evidence>
<dbReference type="AlphaFoldDB" id="A0A846XD04"/>
<evidence type="ECO:0000259" key="7">
    <source>
        <dbReference type="PROSITE" id="PS50850"/>
    </source>
</evidence>
<evidence type="ECO:0000256" key="3">
    <source>
        <dbReference type="ARBA" id="ARBA00022692"/>
    </source>
</evidence>
<dbReference type="RefSeq" id="WP_068035470.1">
    <property type="nucleotide sequence ID" value="NZ_JAAXOO010000001.1"/>
</dbReference>
<name>A0A846XD04_9NOCA</name>
<evidence type="ECO:0000256" key="2">
    <source>
        <dbReference type="ARBA" id="ARBA00022448"/>
    </source>
</evidence>
<feature type="transmembrane region" description="Helical" evidence="6">
    <location>
        <begin position="376"/>
        <end position="398"/>
    </location>
</feature>
<feature type="transmembrane region" description="Helical" evidence="6">
    <location>
        <begin position="60"/>
        <end position="80"/>
    </location>
</feature>